<name>A0ABW9A3E7_9BURK</name>
<evidence type="ECO:0000313" key="1">
    <source>
        <dbReference type="EMBL" id="MFL9888873.1"/>
    </source>
</evidence>
<organism evidence="1 2">
    <name type="scientific">Paraburkholderia agricolaris</name>
    <dbReference type="NCBI Taxonomy" id="2152888"/>
    <lineage>
        <taxon>Bacteria</taxon>
        <taxon>Pseudomonadati</taxon>
        <taxon>Pseudomonadota</taxon>
        <taxon>Betaproteobacteria</taxon>
        <taxon>Burkholderiales</taxon>
        <taxon>Burkholderiaceae</taxon>
        <taxon>Paraburkholderia</taxon>
    </lineage>
</organism>
<gene>
    <name evidence="1" type="ORF">PQR66_38020</name>
</gene>
<dbReference type="Proteomes" id="UP001629249">
    <property type="component" value="Unassembled WGS sequence"/>
</dbReference>
<dbReference type="RefSeq" id="WP_408335766.1">
    <property type="nucleotide sequence ID" value="NZ_JAQQFH010000060.1"/>
</dbReference>
<proteinExistence type="predicted"/>
<accession>A0ABW9A3E7</accession>
<evidence type="ECO:0000313" key="2">
    <source>
        <dbReference type="Proteomes" id="UP001629249"/>
    </source>
</evidence>
<protein>
    <submittedName>
        <fullName evidence="1">Uncharacterized protein</fullName>
    </submittedName>
</protein>
<reference evidence="1 2" key="1">
    <citation type="journal article" date="2024" name="Chem. Sci.">
        <title>Discovery of megapolipeptins by genome mining of a Burkholderiales bacteria collection.</title>
        <authorList>
            <person name="Paulo B.S."/>
            <person name="Recchia M.J.J."/>
            <person name="Lee S."/>
            <person name="Fergusson C.H."/>
            <person name="Romanowski S.B."/>
            <person name="Hernandez A."/>
            <person name="Krull N."/>
            <person name="Liu D.Y."/>
            <person name="Cavanagh H."/>
            <person name="Bos A."/>
            <person name="Gray C.A."/>
            <person name="Murphy B.T."/>
            <person name="Linington R.G."/>
            <person name="Eustaquio A.S."/>
        </authorList>
    </citation>
    <scope>NUCLEOTIDE SEQUENCE [LARGE SCALE GENOMIC DNA]</scope>
    <source>
        <strain evidence="1 2">RL16-012-BIC-B</strain>
    </source>
</reference>
<dbReference type="EMBL" id="JAQQFN010000051">
    <property type="protein sequence ID" value="MFL9888873.1"/>
    <property type="molecule type" value="Genomic_DNA"/>
</dbReference>
<sequence length="142" mass="15275">MVRRLQSVSRDELSAGLLAVSIADLDVYRRSEKWPSTSIALTLQVEGLTDPVSTLALATTLDTLDDLIPVVQPGMGKTTTLFHIAEAVLSNDRASPIIIQPGEQSVDTLSPLASTQSHLCVGKHDVAFIWPLHCAGRTVKNC</sequence>
<keyword evidence="2" id="KW-1185">Reference proteome</keyword>
<comment type="caution">
    <text evidence="1">The sequence shown here is derived from an EMBL/GenBank/DDBJ whole genome shotgun (WGS) entry which is preliminary data.</text>
</comment>